<dbReference type="Gene3D" id="3.40.50.12370">
    <property type="match status" value="1"/>
</dbReference>
<proteinExistence type="predicted"/>
<dbReference type="EMBL" id="QCYK01000001">
    <property type="protein sequence ID" value="PUZ29748.1"/>
    <property type="molecule type" value="Genomic_DNA"/>
</dbReference>
<comment type="caution">
    <text evidence="1">The sequence shown here is derived from an EMBL/GenBank/DDBJ whole genome shotgun (WGS) entry which is preliminary data.</text>
</comment>
<evidence type="ECO:0000313" key="2">
    <source>
        <dbReference type="Proteomes" id="UP000244450"/>
    </source>
</evidence>
<sequence length="272" mass="30608">MKKALLVTDGLHDISHIGNFIIRLHREAPICLTAAFLPQIVIANTWTYAYPLSALYVPPIDENDISSVDDTIAHFKQLCATNGIEAKICRELKKDALPIVRRESRFADFLLLNNADYYNSLSFSTPNDYLRETLHAMECPVILIPEEAEYPETVILAYDGSASSAYAVRSFTTLFPHWCELPAMLIYLSEQGDKDLPYQDKILDLARAHFPNLTVQCISGKSPNEDEQWLKTKRPILVSGSFGRSGLSQLFRRSFAASLSEGKKIPLFIAHQ</sequence>
<accession>A0A2T7BPZ3</accession>
<name>A0A2T7BPZ3_9BACT</name>
<reference evidence="1 2" key="1">
    <citation type="submission" date="2018-04" db="EMBL/GenBank/DDBJ databases">
        <title>Chitinophaga fuyangensis sp. nov., isolated from soil in a chemical factory.</title>
        <authorList>
            <person name="Chen K."/>
        </authorList>
    </citation>
    <scope>NUCLEOTIDE SEQUENCE [LARGE SCALE GENOMIC DNA]</scope>
    <source>
        <strain evidence="1 2">LY-1</strain>
    </source>
</reference>
<dbReference type="Proteomes" id="UP000244450">
    <property type="component" value="Unassembled WGS sequence"/>
</dbReference>
<dbReference type="AlphaFoldDB" id="A0A2T7BPZ3"/>
<evidence type="ECO:0008006" key="3">
    <source>
        <dbReference type="Google" id="ProtNLM"/>
    </source>
</evidence>
<gene>
    <name evidence="1" type="ORF">DCC81_10005</name>
</gene>
<dbReference type="OrthoDB" id="659195at2"/>
<protein>
    <recommendedName>
        <fullName evidence="3">Universal stress protein</fullName>
    </recommendedName>
</protein>
<evidence type="ECO:0000313" key="1">
    <source>
        <dbReference type="EMBL" id="PUZ29748.1"/>
    </source>
</evidence>
<keyword evidence="2" id="KW-1185">Reference proteome</keyword>
<organism evidence="1 2">
    <name type="scientific">Chitinophaga parva</name>
    <dbReference type="NCBI Taxonomy" id="2169414"/>
    <lineage>
        <taxon>Bacteria</taxon>
        <taxon>Pseudomonadati</taxon>
        <taxon>Bacteroidota</taxon>
        <taxon>Chitinophagia</taxon>
        <taxon>Chitinophagales</taxon>
        <taxon>Chitinophagaceae</taxon>
        <taxon>Chitinophaga</taxon>
    </lineage>
</organism>